<dbReference type="CDD" id="cd03235">
    <property type="entry name" value="ABC_Metallic_Cations"/>
    <property type="match status" value="1"/>
</dbReference>
<dbReference type="GO" id="GO:0005524">
    <property type="term" value="F:ATP binding"/>
    <property type="evidence" value="ECO:0007669"/>
    <property type="project" value="UniProtKB-KW"/>
</dbReference>
<evidence type="ECO:0000256" key="4">
    <source>
        <dbReference type="ARBA" id="ARBA00022840"/>
    </source>
</evidence>
<evidence type="ECO:0000259" key="6">
    <source>
        <dbReference type="PROSITE" id="PS50893"/>
    </source>
</evidence>
<dbReference type="InterPro" id="IPR050153">
    <property type="entry name" value="Metal_Ion_Import_ABC"/>
</dbReference>
<evidence type="ECO:0000256" key="1">
    <source>
        <dbReference type="ARBA" id="ARBA00005417"/>
    </source>
</evidence>
<accession>A0A286RKY8</accession>
<dbReference type="PROSITE" id="PS50893">
    <property type="entry name" value="ABC_TRANSPORTER_2"/>
    <property type="match status" value="1"/>
</dbReference>
<keyword evidence="2" id="KW-0813">Transport</keyword>
<dbReference type="PROSITE" id="PS00211">
    <property type="entry name" value="ABC_TRANSPORTER_1"/>
    <property type="match status" value="1"/>
</dbReference>
<dbReference type="GO" id="GO:0016887">
    <property type="term" value="F:ATP hydrolysis activity"/>
    <property type="evidence" value="ECO:0007669"/>
    <property type="project" value="InterPro"/>
</dbReference>
<dbReference type="SUPFAM" id="SSF52540">
    <property type="entry name" value="P-loop containing nucleoside triphosphate hydrolases"/>
    <property type="match status" value="1"/>
</dbReference>
<proteinExistence type="inferred from homology"/>
<evidence type="ECO:0000256" key="2">
    <source>
        <dbReference type="ARBA" id="ARBA00022448"/>
    </source>
</evidence>
<comment type="similarity">
    <text evidence="1">Belongs to the ABC transporter superfamily.</text>
</comment>
<reference evidence="7 8" key="1">
    <citation type="journal article" name="Front. Microbiol.">
        <title>Sugar Metabolism of the First Thermophilic Planctomycete Thermogutta terrifontis: Comparative Genomic and Transcriptomic Approaches.</title>
        <authorList>
            <person name="Elcheninov A.G."/>
            <person name="Menzel P."/>
            <person name="Gudbergsdottir S.R."/>
            <person name="Slesarev A.I."/>
            <person name="Kadnikov V.V."/>
            <person name="Krogh A."/>
            <person name="Bonch-Osmolovskaya E.A."/>
            <person name="Peng X."/>
            <person name="Kublanov I.V."/>
        </authorList>
    </citation>
    <scope>NUCLEOTIDE SEQUENCE [LARGE SCALE GENOMIC DNA]</scope>
    <source>
        <strain evidence="7 8">R1</strain>
    </source>
</reference>
<dbReference type="KEGG" id="ttf:THTE_4010"/>
<dbReference type="PANTHER" id="PTHR42734:SF17">
    <property type="entry name" value="METAL TRANSPORT SYSTEM ATP-BINDING PROTEIN TM_0124-RELATED"/>
    <property type="match status" value="1"/>
</dbReference>
<dbReference type="InterPro" id="IPR017871">
    <property type="entry name" value="ABC_transporter-like_CS"/>
</dbReference>
<dbReference type="InterPro" id="IPR027417">
    <property type="entry name" value="P-loop_NTPase"/>
</dbReference>
<dbReference type="PANTHER" id="PTHR42734">
    <property type="entry name" value="METAL TRANSPORT SYSTEM ATP-BINDING PROTEIN TM_0124-RELATED"/>
    <property type="match status" value="1"/>
</dbReference>
<dbReference type="AlphaFoldDB" id="A0A286RKY8"/>
<dbReference type="SMART" id="SM00382">
    <property type="entry name" value="AAA"/>
    <property type="match status" value="1"/>
</dbReference>
<name>A0A286RKY8_9BACT</name>
<evidence type="ECO:0000256" key="5">
    <source>
        <dbReference type="SAM" id="MobiDB-lite"/>
    </source>
</evidence>
<feature type="region of interest" description="Disordered" evidence="5">
    <location>
        <begin position="1"/>
        <end position="24"/>
    </location>
</feature>
<dbReference type="Proteomes" id="UP000215086">
    <property type="component" value="Chromosome"/>
</dbReference>
<dbReference type="Pfam" id="PF00005">
    <property type="entry name" value="ABC_tran"/>
    <property type="match status" value="1"/>
</dbReference>
<keyword evidence="4 7" id="KW-0067">ATP-binding</keyword>
<feature type="domain" description="ABC transporter" evidence="6">
    <location>
        <begin position="32"/>
        <end position="269"/>
    </location>
</feature>
<evidence type="ECO:0000256" key="3">
    <source>
        <dbReference type="ARBA" id="ARBA00022741"/>
    </source>
</evidence>
<evidence type="ECO:0000313" key="8">
    <source>
        <dbReference type="Proteomes" id="UP000215086"/>
    </source>
</evidence>
<dbReference type="InterPro" id="IPR003439">
    <property type="entry name" value="ABC_transporter-like_ATP-bd"/>
</dbReference>
<dbReference type="InterPro" id="IPR003593">
    <property type="entry name" value="AAA+_ATPase"/>
</dbReference>
<evidence type="ECO:0000313" key="7">
    <source>
        <dbReference type="EMBL" id="ASV76611.1"/>
    </source>
</evidence>
<sequence>MLSPKTGEPMAAVAPLTKTSPDPSFATPNVVGRLEHVTFSYRSPTGGLLEPVLQDISLEIYQDDFLGIIGPNGGGKTTLLKIILGLLEPQQGTVTVFGKPPREVRHLIGYVPQHAKVDTSVSACVLDIVLAGRICHSRWGFLYGRTDREKALAALRLTGTADLAHRRLATLSGGQRQRVLIARALAAEPKLLLLDEPTAGVDPYVEQNLTDLLHALNEQLPIVIVSHDIGFVSTHLKRVACLNRRLTVHSAAEVTRSTMAAFYGEHVHLVHHAPCCPLNDPGCDHGCVPVPSATGRKMEEP</sequence>
<protein>
    <submittedName>
        <fullName evidence="7">Zinc ABC transporter, ATP-binding protein ZnuC</fullName>
    </submittedName>
</protein>
<dbReference type="EMBL" id="CP018477">
    <property type="protein sequence ID" value="ASV76611.1"/>
    <property type="molecule type" value="Genomic_DNA"/>
</dbReference>
<dbReference type="Gene3D" id="3.40.50.300">
    <property type="entry name" value="P-loop containing nucleotide triphosphate hydrolases"/>
    <property type="match status" value="1"/>
</dbReference>
<gene>
    <name evidence="7" type="ORF">THTE_4010</name>
</gene>
<keyword evidence="8" id="KW-1185">Reference proteome</keyword>
<organism evidence="7 8">
    <name type="scientific">Thermogutta terrifontis</name>
    <dbReference type="NCBI Taxonomy" id="1331910"/>
    <lineage>
        <taxon>Bacteria</taxon>
        <taxon>Pseudomonadati</taxon>
        <taxon>Planctomycetota</taxon>
        <taxon>Planctomycetia</taxon>
        <taxon>Pirellulales</taxon>
        <taxon>Thermoguttaceae</taxon>
        <taxon>Thermogutta</taxon>
    </lineage>
</organism>
<keyword evidence="3" id="KW-0547">Nucleotide-binding</keyword>